<dbReference type="InParanoid" id="A0A2J6T9Z9"/>
<dbReference type="AlphaFoldDB" id="A0A2J6T9Z9"/>
<evidence type="ECO:0000313" key="1">
    <source>
        <dbReference type="EMBL" id="PMD59828.1"/>
    </source>
</evidence>
<accession>A0A2J6T9Z9</accession>
<reference evidence="1 2" key="1">
    <citation type="submission" date="2016-04" db="EMBL/GenBank/DDBJ databases">
        <title>A degradative enzymes factory behind the ericoid mycorrhizal symbiosis.</title>
        <authorList>
            <consortium name="DOE Joint Genome Institute"/>
            <person name="Martino E."/>
            <person name="Morin E."/>
            <person name="Grelet G."/>
            <person name="Kuo A."/>
            <person name="Kohler A."/>
            <person name="Daghino S."/>
            <person name="Barry K."/>
            <person name="Choi C."/>
            <person name="Cichocki N."/>
            <person name="Clum A."/>
            <person name="Copeland A."/>
            <person name="Hainaut M."/>
            <person name="Haridas S."/>
            <person name="Labutti K."/>
            <person name="Lindquist E."/>
            <person name="Lipzen A."/>
            <person name="Khouja H.-R."/>
            <person name="Murat C."/>
            <person name="Ohm R."/>
            <person name="Olson A."/>
            <person name="Spatafora J."/>
            <person name="Veneault-Fourrey C."/>
            <person name="Henrissat B."/>
            <person name="Grigoriev I."/>
            <person name="Martin F."/>
            <person name="Perotto S."/>
        </authorList>
    </citation>
    <scope>NUCLEOTIDE SEQUENCE [LARGE SCALE GENOMIC DNA]</scope>
    <source>
        <strain evidence="1 2">E</strain>
    </source>
</reference>
<dbReference type="RefSeq" id="XP_024736732.1">
    <property type="nucleotide sequence ID" value="XM_024880232.1"/>
</dbReference>
<proteinExistence type="predicted"/>
<dbReference type="InterPro" id="IPR029063">
    <property type="entry name" value="SAM-dependent_MTases_sf"/>
</dbReference>
<evidence type="ECO:0008006" key="3">
    <source>
        <dbReference type="Google" id="ProtNLM"/>
    </source>
</evidence>
<evidence type="ECO:0000313" key="2">
    <source>
        <dbReference type="Proteomes" id="UP000235371"/>
    </source>
</evidence>
<dbReference type="Gene3D" id="3.40.50.150">
    <property type="entry name" value="Vaccinia Virus protein VP39"/>
    <property type="match status" value="1"/>
</dbReference>
<sequence length="77" mass="8383">MLMLCNGGLHFAPIRENPQNIVDLGTGTGIWALDIADKYPSALVVGVNLSPIRRQRHKVSGIQGIRKLSGSPAYRSR</sequence>
<keyword evidence="2" id="KW-1185">Reference proteome</keyword>
<dbReference type="Proteomes" id="UP000235371">
    <property type="component" value="Unassembled WGS sequence"/>
</dbReference>
<organism evidence="1 2">
    <name type="scientific">Hyaloscypha bicolor E</name>
    <dbReference type="NCBI Taxonomy" id="1095630"/>
    <lineage>
        <taxon>Eukaryota</taxon>
        <taxon>Fungi</taxon>
        <taxon>Dikarya</taxon>
        <taxon>Ascomycota</taxon>
        <taxon>Pezizomycotina</taxon>
        <taxon>Leotiomycetes</taxon>
        <taxon>Helotiales</taxon>
        <taxon>Hyaloscyphaceae</taxon>
        <taxon>Hyaloscypha</taxon>
        <taxon>Hyaloscypha bicolor</taxon>
    </lineage>
</organism>
<dbReference type="CDD" id="cd02440">
    <property type="entry name" value="AdoMet_MTases"/>
    <property type="match status" value="1"/>
</dbReference>
<dbReference type="GeneID" id="36588309"/>
<dbReference type="SUPFAM" id="SSF53335">
    <property type="entry name" value="S-adenosyl-L-methionine-dependent methyltransferases"/>
    <property type="match status" value="1"/>
</dbReference>
<name>A0A2J6T9Z9_9HELO</name>
<gene>
    <name evidence="1" type="ORF">K444DRAFT_612901</name>
</gene>
<dbReference type="EMBL" id="KZ613803">
    <property type="protein sequence ID" value="PMD59828.1"/>
    <property type="molecule type" value="Genomic_DNA"/>
</dbReference>
<dbReference type="OrthoDB" id="3537229at2759"/>
<protein>
    <recommendedName>
        <fullName evidence="3">Methyltransferase domain-containing protein</fullName>
    </recommendedName>
</protein>